<dbReference type="PANTHER" id="PTHR42756">
    <property type="entry name" value="TRANSCRIPTIONAL REGULATOR, MARR"/>
    <property type="match status" value="1"/>
</dbReference>
<reference evidence="5 6" key="1">
    <citation type="submission" date="2023-03" db="EMBL/GenBank/DDBJ databases">
        <title>Complete genome sequence of Tepidibacter sp. SWIR-1, isolated from a deep-sea hydrothermal vent.</title>
        <authorList>
            <person name="Li X."/>
        </authorList>
    </citation>
    <scope>NUCLEOTIDE SEQUENCE [LARGE SCALE GENOMIC DNA]</scope>
    <source>
        <strain evidence="5 6">SWIR-1</strain>
    </source>
</reference>
<dbReference type="EMBL" id="CP120733">
    <property type="protein sequence ID" value="WFD10918.1"/>
    <property type="molecule type" value="Genomic_DNA"/>
</dbReference>
<evidence type="ECO:0000256" key="2">
    <source>
        <dbReference type="ARBA" id="ARBA00023125"/>
    </source>
</evidence>
<dbReference type="PROSITE" id="PS50995">
    <property type="entry name" value="HTH_MARR_2"/>
    <property type="match status" value="1"/>
</dbReference>
<dbReference type="Gene3D" id="1.10.10.10">
    <property type="entry name" value="Winged helix-like DNA-binding domain superfamily/Winged helix DNA-binding domain"/>
    <property type="match status" value="1"/>
</dbReference>
<protein>
    <submittedName>
        <fullName evidence="5">MarR family transcriptional regulator</fullName>
    </submittedName>
</protein>
<proteinExistence type="predicted"/>
<dbReference type="PANTHER" id="PTHR42756:SF1">
    <property type="entry name" value="TRANSCRIPTIONAL REPRESSOR OF EMRAB OPERON"/>
    <property type="match status" value="1"/>
</dbReference>
<dbReference type="Proteomes" id="UP001222800">
    <property type="component" value="Chromosome"/>
</dbReference>
<dbReference type="CDD" id="cd00090">
    <property type="entry name" value="HTH_ARSR"/>
    <property type="match status" value="1"/>
</dbReference>
<dbReference type="PRINTS" id="PR00598">
    <property type="entry name" value="HTHMARR"/>
</dbReference>
<keyword evidence="1" id="KW-0805">Transcription regulation</keyword>
<evidence type="ECO:0000256" key="3">
    <source>
        <dbReference type="ARBA" id="ARBA00023163"/>
    </source>
</evidence>
<dbReference type="SMART" id="SM00347">
    <property type="entry name" value="HTH_MARR"/>
    <property type="match status" value="1"/>
</dbReference>
<accession>A0ABY8EJ32</accession>
<dbReference type="Pfam" id="PF01047">
    <property type="entry name" value="MarR"/>
    <property type="match status" value="1"/>
</dbReference>
<evidence type="ECO:0000313" key="6">
    <source>
        <dbReference type="Proteomes" id="UP001222800"/>
    </source>
</evidence>
<keyword evidence="3" id="KW-0804">Transcription</keyword>
<gene>
    <name evidence="5" type="ORF">P4S50_02265</name>
</gene>
<evidence type="ECO:0000259" key="4">
    <source>
        <dbReference type="PROSITE" id="PS50995"/>
    </source>
</evidence>
<dbReference type="InterPro" id="IPR011991">
    <property type="entry name" value="ArsR-like_HTH"/>
</dbReference>
<keyword evidence="6" id="KW-1185">Reference proteome</keyword>
<organism evidence="5 6">
    <name type="scientific">Tepidibacter hydrothermalis</name>
    <dbReference type="NCBI Taxonomy" id="3036126"/>
    <lineage>
        <taxon>Bacteria</taxon>
        <taxon>Bacillati</taxon>
        <taxon>Bacillota</taxon>
        <taxon>Clostridia</taxon>
        <taxon>Peptostreptococcales</taxon>
        <taxon>Peptostreptococcaceae</taxon>
        <taxon>Tepidibacter</taxon>
    </lineage>
</organism>
<keyword evidence="2" id="KW-0238">DNA-binding</keyword>
<dbReference type="RefSeq" id="WP_277732883.1">
    <property type="nucleotide sequence ID" value="NZ_CP120733.1"/>
</dbReference>
<dbReference type="InterPro" id="IPR000835">
    <property type="entry name" value="HTH_MarR-typ"/>
</dbReference>
<name>A0ABY8EJ32_9FIRM</name>
<dbReference type="SUPFAM" id="SSF46785">
    <property type="entry name" value="Winged helix' DNA-binding domain"/>
    <property type="match status" value="1"/>
</dbReference>
<dbReference type="InterPro" id="IPR036390">
    <property type="entry name" value="WH_DNA-bd_sf"/>
</dbReference>
<evidence type="ECO:0000256" key="1">
    <source>
        <dbReference type="ARBA" id="ARBA00023015"/>
    </source>
</evidence>
<dbReference type="InterPro" id="IPR036388">
    <property type="entry name" value="WH-like_DNA-bd_sf"/>
</dbReference>
<evidence type="ECO:0000313" key="5">
    <source>
        <dbReference type="EMBL" id="WFD10918.1"/>
    </source>
</evidence>
<sequence length="165" mass="18971">MVNRLKYKIHIDITSISKYNLGMRVDNTISRISKIKYVSNNLIVKELEKRGHSGLAPSHGDILSALIFHGEMTKTEISNKINKERSTVTTLIKKLEKEGYLSSRINEEDSRSAIVYLTTKGKIMKKDFIEISEMLYEIQYSGMSEEQIESFKKGLELVYKNFVSI</sequence>
<feature type="domain" description="HTH marR-type" evidence="4">
    <location>
        <begin position="22"/>
        <end position="160"/>
    </location>
</feature>